<dbReference type="Pfam" id="PF07766">
    <property type="entry name" value="LETM1_RBD"/>
    <property type="match status" value="1"/>
</dbReference>
<dbReference type="GeneTree" id="ENSGT00950000183167"/>
<dbReference type="PANTHER" id="PTHR14009">
    <property type="entry name" value="LEUCINE ZIPPER-EF-HAND CONTAINING TRANSMEMBRANE PROTEIN"/>
    <property type="match status" value="1"/>
</dbReference>
<evidence type="ECO:0000256" key="3">
    <source>
        <dbReference type="ARBA" id="ARBA00022792"/>
    </source>
</evidence>
<dbReference type="GO" id="GO:0043022">
    <property type="term" value="F:ribosome binding"/>
    <property type="evidence" value="ECO:0007669"/>
    <property type="project" value="InterPro"/>
</dbReference>
<protein>
    <submittedName>
        <fullName evidence="10">Leucine zipper-EF-hand containing transmembrane protein 2</fullName>
    </submittedName>
</protein>
<keyword evidence="5 7" id="KW-0496">Mitochondrion</keyword>
<feature type="domain" description="Letm1 RBD" evidence="9">
    <location>
        <begin position="180"/>
        <end position="371"/>
    </location>
</feature>
<dbReference type="GO" id="GO:0006816">
    <property type="term" value="P:calcium ion transport"/>
    <property type="evidence" value="ECO:0007669"/>
    <property type="project" value="UniProtKB-KW"/>
</dbReference>
<evidence type="ECO:0000313" key="11">
    <source>
        <dbReference type="Proteomes" id="UP000694388"/>
    </source>
</evidence>
<name>A0A8C4NCV7_EPTBU</name>
<feature type="region of interest" description="Disordered" evidence="8">
    <location>
        <begin position="360"/>
        <end position="407"/>
    </location>
</feature>
<evidence type="ECO:0000256" key="6">
    <source>
        <dbReference type="ARBA" id="ARBA00023136"/>
    </source>
</evidence>
<dbReference type="Proteomes" id="UP000694388">
    <property type="component" value="Unplaced"/>
</dbReference>
<keyword evidence="2" id="KW-0812">Transmembrane</keyword>
<dbReference type="PANTHER" id="PTHR14009:SF1">
    <property type="entry name" value="MITOCHONDRIAL PROTON_CALCIUM EXCHANGER PROTEIN"/>
    <property type="match status" value="1"/>
</dbReference>
<dbReference type="GO" id="GO:0005743">
    <property type="term" value="C:mitochondrial inner membrane"/>
    <property type="evidence" value="ECO:0007669"/>
    <property type="project" value="UniProtKB-SubCell"/>
</dbReference>
<dbReference type="PROSITE" id="PS51758">
    <property type="entry name" value="LETM1_RBD"/>
    <property type="match status" value="1"/>
</dbReference>
<evidence type="ECO:0000256" key="8">
    <source>
        <dbReference type="SAM" id="MobiDB-lite"/>
    </source>
</evidence>
<keyword evidence="4" id="KW-1133">Transmembrane helix</keyword>
<evidence type="ECO:0000259" key="9">
    <source>
        <dbReference type="PROSITE" id="PS51758"/>
    </source>
</evidence>
<evidence type="ECO:0000256" key="4">
    <source>
        <dbReference type="ARBA" id="ARBA00022989"/>
    </source>
</evidence>
<reference evidence="10" key="1">
    <citation type="submission" date="2025-08" db="UniProtKB">
        <authorList>
            <consortium name="Ensembl"/>
        </authorList>
    </citation>
    <scope>IDENTIFICATION</scope>
</reference>
<dbReference type="Ensembl" id="ENSEBUT00000005150.1">
    <property type="protein sequence ID" value="ENSEBUP00000004712.1"/>
    <property type="gene ID" value="ENSEBUG00000003286.1"/>
</dbReference>
<keyword evidence="6" id="KW-0472">Membrane</keyword>
<evidence type="ECO:0000256" key="1">
    <source>
        <dbReference type="ARBA" id="ARBA00004434"/>
    </source>
</evidence>
<organism evidence="10 11">
    <name type="scientific">Eptatretus burgeri</name>
    <name type="common">Inshore hagfish</name>
    <dbReference type="NCBI Taxonomy" id="7764"/>
    <lineage>
        <taxon>Eukaryota</taxon>
        <taxon>Metazoa</taxon>
        <taxon>Chordata</taxon>
        <taxon>Craniata</taxon>
        <taxon>Vertebrata</taxon>
        <taxon>Cyclostomata</taxon>
        <taxon>Myxini</taxon>
        <taxon>Myxiniformes</taxon>
        <taxon>Myxinidae</taxon>
        <taxon>Eptatretinae</taxon>
        <taxon>Eptatretus</taxon>
    </lineage>
</organism>
<proteinExistence type="predicted"/>
<dbReference type="GO" id="GO:0030003">
    <property type="term" value="P:intracellular monoatomic cation homeostasis"/>
    <property type="evidence" value="ECO:0007669"/>
    <property type="project" value="TreeGrafter"/>
</dbReference>
<reference evidence="10" key="2">
    <citation type="submission" date="2025-09" db="UniProtKB">
        <authorList>
            <consortium name="Ensembl"/>
        </authorList>
    </citation>
    <scope>IDENTIFICATION</scope>
</reference>
<dbReference type="InterPro" id="IPR044202">
    <property type="entry name" value="LETM1/MDM38-like"/>
</dbReference>
<evidence type="ECO:0000256" key="5">
    <source>
        <dbReference type="ARBA" id="ARBA00023128"/>
    </source>
</evidence>
<accession>A0A8C4NCV7</accession>
<sequence>MWRVYLRRPSFSLLPCGGCAWRRGHDRMWVKIWPTVVLTACVRAGGPQLSRLRALGFGPGFCIEDGCSYFARGCSCTVGKLVMHCQTVRQSLTLFTSVPTSGIKGTIGEEQGPRIWSYPLVTVQLANCWTSVRRMHTATCSCANVDKRENIQQSTSSSSYSKLSFFSASTLSILSMKRFVINELRHYYQGFKMLAIDTKIASRMLNRILHGHQMSRRERRQVRSSGEQPTKKEILHFSKLFEDELTLDHLMRPQLMALCRLLELQPVGTNNFLRFQLRFKLRAIKADDKMIAEEGVESLAVSELQAAGRVRGMPTLGVTQEKLREQLKQWLELHLNQNIPTSLLLLSRIICLANLPPNTDASRPNVMGKKDAKDGGVLQDPKPHVADPKEGNKISEQGTDQRGDEVI</sequence>
<evidence type="ECO:0000256" key="2">
    <source>
        <dbReference type="ARBA" id="ARBA00022692"/>
    </source>
</evidence>
<evidence type="ECO:0000313" key="10">
    <source>
        <dbReference type="Ensembl" id="ENSEBUP00000004712.1"/>
    </source>
</evidence>
<dbReference type="InterPro" id="IPR033122">
    <property type="entry name" value="LETM1-like_RBD"/>
</dbReference>
<keyword evidence="3" id="KW-0999">Mitochondrion inner membrane</keyword>
<comment type="subcellular location">
    <subcellularLocation>
        <location evidence="1">Mitochondrion inner membrane</location>
        <topology evidence="1">Single-pass membrane protein</topology>
    </subcellularLocation>
</comment>
<keyword evidence="11" id="KW-1185">Reference proteome</keyword>
<feature type="compositionally biased region" description="Basic and acidic residues" evidence="8">
    <location>
        <begin position="381"/>
        <end position="407"/>
    </location>
</feature>
<dbReference type="GO" id="GO:0046872">
    <property type="term" value="F:metal ion binding"/>
    <property type="evidence" value="ECO:0007669"/>
    <property type="project" value="UniProtKB-KW"/>
</dbReference>
<dbReference type="AlphaFoldDB" id="A0A8C4NCV7"/>
<evidence type="ECO:0000256" key="7">
    <source>
        <dbReference type="PROSITE-ProRule" id="PRU01094"/>
    </source>
</evidence>